<dbReference type="Pfam" id="PF01344">
    <property type="entry name" value="Kelch_1"/>
    <property type="match status" value="1"/>
</dbReference>
<evidence type="ECO:0000256" key="2">
    <source>
        <dbReference type="ARBA" id="ARBA00023004"/>
    </source>
</evidence>
<dbReference type="EMBL" id="MU006778">
    <property type="protein sequence ID" value="KAF2644649.1"/>
    <property type="molecule type" value="Genomic_DNA"/>
</dbReference>
<dbReference type="InterPro" id="IPR006652">
    <property type="entry name" value="Kelch_1"/>
</dbReference>
<protein>
    <recommendedName>
        <fullName evidence="6">Galactose oxidase</fullName>
    </recommendedName>
</protein>
<dbReference type="GO" id="GO:0019760">
    <property type="term" value="P:glucosinolate metabolic process"/>
    <property type="evidence" value="ECO:0007669"/>
    <property type="project" value="UniProtKB-ARBA"/>
</dbReference>
<dbReference type="Pfam" id="PF24681">
    <property type="entry name" value="Kelch_KLHDC2_KLHL20_DRC7"/>
    <property type="match status" value="1"/>
</dbReference>
<feature type="compositionally biased region" description="Polar residues" evidence="3">
    <location>
        <begin position="308"/>
        <end position="321"/>
    </location>
</feature>
<dbReference type="PANTHER" id="PTHR47435:SF4">
    <property type="entry name" value="KELCH REPEAT PROTEIN (AFU_ORTHOLOGUE AFUA_5G12780)"/>
    <property type="match status" value="1"/>
</dbReference>
<dbReference type="AlphaFoldDB" id="A0A6A6SA68"/>
<name>A0A6A6SA68_9PLEO</name>
<dbReference type="OrthoDB" id="10250130at2759"/>
<reference evidence="4" key="1">
    <citation type="journal article" date="2020" name="Stud. Mycol.">
        <title>101 Dothideomycetes genomes: a test case for predicting lifestyles and emergence of pathogens.</title>
        <authorList>
            <person name="Haridas S."/>
            <person name="Albert R."/>
            <person name="Binder M."/>
            <person name="Bloem J."/>
            <person name="Labutti K."/>
            <person name="Salamov A."/>
            <person name="Andreopoulos B."/>
            <person name="Baker S."/>
            <person name="Barry K."/>
            <person name="Bills G."/>
            <person name="Bluhm B."/>
            <person name="Cannon C."/>
            <person name="Castanera R."/>
            <person name="Culley D."/>
            <person name="Daum C."/>
            <person name="Ezra D."/>
            <person name="Gonzalez J."/>
            <person name="Henrissat B."/>
            <person name="Kuo A."/>
            <person name="Liang C."/>
            <person name="Lipzen A."/>
            <person name="Lutzoni F."/>
            <person name="Magnuson J."/>
            <person name="Mondo S."/>
            <person name="Nolan M."/>
            <person name="Ohm R."/>
            <person name="Pangilinan J."/>
            <person name="Park H.-J."/>
            <person name="Ramirez L."/>
            <person name="Alfaro M."/>
            <person name="Sun H."/>
            <person name="Tritt A."/>
            <person name="Yoshinaga Y."/>
            <person name="Zwiers L.-H."/>
            <person name="Turgeon B."/>
            <person name="Goodwin S."/>
            <person name="Spatafora J."/>
            <person name="Crous P."/>
            <person name="Grigoriev I."/>
        </authorList>
    </citation>
    <scope>NUCLEOTIDE SEQUENCE</scope>
    <source>
        <strain evidence="4">CBS 473.64</strain>
    </source>
</reference>
<evidence type="ECO:0000313" key="4">
    <source>
        <dbReference type="EMBL" id="KAF2644649.1"/>
    </source>
</evidence>
<dbReference type="SUPFAM" id="SSF117281">
    <property type="entry name" value="Kelch motif"/>
    <property type="match status" value="1"/>
</dbReference>
<dbReference type="InterPro" id="IPR015915">
    <property type="entry name" value="Kelch-typ_b-propeller"/>
</dbReference>
<gene>
    <name evidence="4" type="ORF">P280DRAFT_476660</name>
</gene>
<keyword evidence="1" id="KW-0677">Repeat</keyword>
<organism evidence="4 5">
    <name type="scientific">Massarina eburnea CBS 473.64</name>
    <dbReference type="NCBI Taxonomy" id="1395130"/>
    <lineage>
        <taxon>Eukaryota</taxon>
        <taxon>Fungi</taxon>
        <taxon>Dikarya</taxon>
        <taxon>Ascomycota</taxon>
        <taxon>Pezizomycotina</taxon>
        <taxon>Dothideomycetes</taxon>
        <taxon>Pleosporomycetidae</taxon>
        <taxon>Pleosporales</taxon>
        <taxon>Massarineae</taxon>
        <taxon>Massarinaceae</taxon>
        <taxon>Massarina</taxon>
    </lineage>
</organism>
<evidence type="ECO:0008006" key="6">
    <source>
        <dbReference type="Google" id="ProtNLM"/>
    </source>
</evidence>
<feature type="region of interest" description="Disordered" evidence="3">
    <location>
        <begin position="302"/>
        <end position="331"/>
    </location>
</feature>
<evidence type="ECO:0000256" key="3">
    <source>
        <dbReference type="SAM" id="MobiDB-lite"/>
    </source>
</evidence>
<evidence type="ECO:0000313" key="5">
    <source>
        <dbReference type="Proteomes" id="UP000799753"/>
    </source>
</evidence>
<keyword evidence="5" id="KW-1185">Reference proteome</keyword>
<sequence length="468" mass="49270">MEPATGAFYAAENFLSGAAALIKGIAHPTLPLKATLTHITSAPLPRAHHTVSVVTGRAYIFGGESSPGALTDNDMHIVILPSSGVLEADYTSVKARPQYAGGAVPAPRKGHTSVVIGEDIYIYGGEGQGVGDEKGRVWVFQTLTHTWGHLDPAPESLLPIPRAGHASVSSALPGPKDVTFNEKAPQQPADPANVVPEPAEHDSWGSIFVVGGKDFRTGDLLKEALVFNLKTRSWSKIPTPSGDSLEGISLGLVGDRLYRFGGKTKGSATATTEYLNVSAVWTNAEDGTDALASGSGWTWKDASPSGIHPTSTSSKEASTAPSVLKTPSPRFSAGLTPLTTGQGRHYFLLLGGSSPAPSSNITLLDDIWAFQLLPEKGSAAATKDDIRGALKRNTHEGMWGEVSYKYIDGKGEEEKRGDEERGIKGVGPREGFAVARGSEVDGCSVVVWGGRDAEGRVLGDGWLITVER</sequence>
<proteinExistence type="predicted"/>
<dbReference type="PANTHER" id="PTHR47435">
    <property type="entry name" value="KELCH REPEAT PROTEIN (AFU_ORTHOLOGUE AFUA_5G12780)"/>
    <property type="match status" value="1"/>
</dbReference>
<dbReference type="Proteomes" id="UP000799753">
    <property type="component" value="Unassembled WGS sequence"/>
</dbReference>
<dbReference type="Gene3D" id="2.120.10.80">
    <property type="entry name" value="Kelch-type beta propeller"/>
    <property type="match status" value="2"/>
</dbReference>
<evidence type="ECO:0000256" key="1">
    <source>
        <dbReference type="ARBA" id="ARBA00022737"/>
    </source>
</evidence>
<accession>A0A6A6SA68</accession>
<keyword evidence="2" id="KW-0408">Iron</keyword>